<organism evidence="2 3">
    <name type="scientific">Hymenobacter bucti</name>
    <dbReference type="NCBI Taxonomy" id="1844114"/>
    <lineage>
        <taxon>Bacteria</taxon>
        <taxon>Pseudomonadati</taxon>
        <taxon>Bacteroidota</taxon>
        <taxon>Cytophagia</taxon>
        <taxon>Cytophagales</taxon>
        <taxon>Hymenobacteraceae</taxon>
        <taxon>Hymenobacter</taxon>
    </lineage>
</organism>
<accession>A0ABW4QTP9</accession>
<sequence>MMTKSLSLLPALLLLAVVSYGQTAPTPLDPKAGQTVTAMTREMSNHLQLNEGQYIKLYSINRTRLARQHEIEHATTADATSRTTQLAELQGQYEQECARILTPSQLSLMQQDQTNQVTTGNGQG</sequence>
<feature type="signal peptide" evidence="1">
    <location>
        <begin position="1"/>
        <end position="23"/>
    </location>
</feature>
<dbReference type="Proteomes" id="UP001597197">
    <property type="component" value="Unassembled WGS sequence"/>
</dbReference>
<evidence type="ECO:0000256" key="1">
    <source>
        <dbReference type="SAM" id="SignalP"/>
    </source>
</evidence>
<keyword evidence="3" id="KW-1185">Reference proteome</keyword>
<dbReference type="RefSeq" id="WP_382313214.1">
    <property type="nucleotide sequence ID" value="NZ_JBHUFD010000003.1"/>
</dbReference>
<comment type="caution">
    <text evidence="2">The sequence shown here is derived from an EMBL/GenBank/DDBJ whole genome shotgun (WGS) entry which is preliminary data.</text>
</comment>
<keyword evidence="1" id="KW-0732">Signal</keyword>
<proteinExistence type="predicted"/>
<name>A0ABW4QTP9_9BACT</name>
<evidence type="ECO:0000313" key="3">
    <source>
        <dbReference type="Proteomes" id="UP001597197"/>
    </source>
</evidence>
<protein>
    <recommendedName>
        <fullName evidence="4">DUF4168 domain-containing protein</fullName>
    </recommendedName>
</protein>
<dbReference type="EMBL" id="JBHUFD010000003">
    <property type="protein sequence ID" value="MFD1872754.1"/>
    <property type="molecule type" value="Genomic_DNA"/>
</dbReference>
<gene>
    <name evidence="2" type="ORF">ACFSDX_09955</name>
</gene>
<feature type="chain" id="PRO_5047187424" description="DUF4168 domain-containing protein" evidence="1">
    <location>
        <begin position="24"/>
        <end position="124"/>
    </location>
</feature>
<reference evidence="3" key="1">
    <citation type="journal article" date="2019" name="Int. J. Syst. Evol. Microbiol.">
        <title>The Global Catalogue of Microorganisms (GCM) 10K type strain sequencing project: providing services to taxonomists for standard genome sequencing and annotation.</title>
        <authorList>
            <consortium name="The Broad Institute Genomics Platform"/>
            <consortium name="The Broad Institute Genome Sequencing Center for Infectious Disease"/>
            <person name="Wu L."/>
            <person name="Ma J."/>
        </authorList>
    </citation>
    <scope>NUCLEOTIDE SEQUENCE [LARGE SCALE GENOMIC DNA]</scope>
    <source>
        <strain evidence="3">CGMCC 1.15795</strain>
    </source>
</reference>
<evidence type="ECO:0008006" key="4">
    <source>
        <dbReference type="Google" id="ProtNLM"/>
    </source>
</evidence>
<evidence type="ECO:0000313" key="2">
    <source>
        <dbReference type="EMBL" id="MFD1872754.1"/>
    </source>
</evidence>